<dbReference type="PIRSF" id="PIRSF037567">
    <property type="entry name" value="MTTB_MeTrfase"/>
    <property type="match status" value="1"/>
</dbReference>
<evidence type="ECO:0000256" key="1">
    <source>
        <dbReference type="ARBA" id="ARBA00007137"/>
    </source>
</evidence>
<evidence type="ECO:0000256" key="2">
    <source>
        <dbReference type="ARBA" id="ARBA00022603"/>
    </source>
</evidence>
<dbReference type="RefSeq" id="WP_093318743.1">
    <property type="nucleotide sequence ID" value="NZ_FOSZ01000001.1"/>
</dbReference>
<gene>
    <name evidence="6" type="ORF">SAMN04488036_10115</name>
</gene>
<organism evidence="6 7">
    <name type="scientific">Shimia haliotis</name>
    <dbReference type="NCBI Taxonomy" id="1280847"/>
    <lineage>
        <taxon>Bacteria</taxon>
        <taxon>Pseudomonadati</taxon>
        <taxon>Pseudomonadota</taxon>
        <taxon>Alphaproteobacteria</taxon>
        <taxon>Rhodobacterales</taxon>
        <taxon>Roseobacteraceae</taxon>
    </lineage>
</organism>
<comment type="similarity">
    <text evidence="1 4">Belongs to the trimethylamine methyltransferase family.</text>
</comment>
<dbReference type="InterPro" id="IPR010426">
    <property type="entry name" value="MTTB_MeTrfase"/>
</dbReference>
<evidence type="ECO:0000256" key="5">
    <source>
        <dbReference type="SAM" id="MobiDB-lite"/>
    </source>
</evidence>
<proteinExistence type="inferred from homology"/>
<evidence type="ECO:0000313" key="7">
    <source>
        <dbReference type="Proteomes" id="UP000198851"/>
    </source>
</evidence>
<feature type="region of interest" description="Disordered" evidence="5">
    <location>
        <begin position="1"/>
        <end position="20"/>
    </location>
</feature>
<name>A0A1I3ZXF7_9RHOB</name>
<evidence type="ECO:0000313" key="6">
    <source>
        <dbReference type="EMBL" id="SFK48326.1"/>
    </source>
</evidence>
<dbReference type="STRING" id="1280847.SAMN04488036_10115"/>
<evidence type="ECO:0000256" key="4">
    <source>
        <dbReference type="PIRNR" id="PIRNR037567"/>
    </source>
</evidence>
<accession>A0A1I3ZXF7</accession>
<dbReference type="GO" id="GO:0015948">
    <property type="term" value="P:methanogenesis"/>
    <property type="evidence" value="ECO:0007669"/>
    <property type="project" value="UniProtKB-UniRule"/>
</dbReference>
<dbReference type="EMBL" id="FOSZ01000001">
    <property type="protein sequence ID" value="SFK48326.1"/>
    <property type="molecule type" value="Genomic_DNA"/>
</dbReference>
<dbReference type="OrthoDB" id="5713681at2"/>
<sequence length="520" mass="57507">MADTSGRKRRGGGRAGNAARRVKAGIIDQMPWRLPVNMDRPTEPLTEEGVLAIHDGAMRILEEIGIEFYNTEARDILKEAGCSVEGDTVRMGRDFVMEMVGKAPSSWTLTPRNPARQITLGENHILFGNVSSPPNYWDMSLGRKVPGTREMCANLLKLSQYFNCIHFVGGYPVEPQDIHASVRHLDVLYDKLTLTDKVAHTYSLGKERVEDAMEMVRISGGWSHEEFEASPKLYTNINSTSPLKHDEPMMDGWMRMARRNQGLVVTPFTLAGAMAPVTMSGAVAQSLAEALCAVALAQYIRPGAACAIGTFTSNVDMKSGAPAFGTPEYMRATQMTGQMARFYDLPMRASGVCAANVPDGQAMWETSNSLWSAVQSGAHMVYHAAGWLEGGLIASPEKFIMDCEILQMIQRYMEPEVWATGPDEIAIDAIKDVGSDGHFFGIQHTQDRYTTAFYQPFASDWRNFEAWEAAGGVWTPERAHQIYQDIIANFEAPPMDEAIREELAAFVARRKQEGGAPTDF</sequence>
<dbReference type="Proteomes" id="UP000198851">
    <property type="component" value="Unassembled WGS sequence"/>
</dbReference>
<dbReference type="AlphaFoldDB" id="A0A1I3ZXF7"/>
<reference evidence="7" key="1">
    <citation type="submission" date="2016-10" db="EMBL/GenBank/DDBJ databases">
        <authorList>
            <person name="Varghese N."/>
            <person name="Submissions S."/>
        </authorList>
    </citation>
    <scope>NUCLEOTIDE SEQUENCE [LARGE SCALE GENOMIC DNA]</scope>
    <source>
        <strain evidence="7">DSM 28453</strain>
    </source>
</reference>
<keyword evidence="2 6" id="KW-0489">Methyltransferase</keyword>
<dbReference type="Gene3D" id="3.20.20.480">
    <property type="entry name" value="Trimethylamine methyltransferase-like"/>
    <property type="match status" value="1"/>
</dbReference>
<evidence type="ECO:0000256" key="3">
    <source>
        <dbReference type="ARBA" id="ARBA00022679"/>
    </source>
</evidence>
<dbReference type="GO" id="GO:0008168">
    <property type="term" value="F:methyltransferase activity"/>
    <property type="evidence" value="ECO:0007669"/>
    <property type="project" value="UniProtKB-KW"/>
</dbReference>
<protein>
    <recommendedName>
        <fullName evidence="4">Methyltransferase</fullName>
        <ecNumber evidence="4">2.1.1.-</ecNumber>
    </recommendedName>
</protein>
<dbReference type="GO" id="GO:0032259">
    <property type="term" value="P:methylation"/>
    <property type="evidence" value="ECO:0007669"/>
    <property type="project" value="UniProtKB-KW"/>
</dbReference>
<keyword evidence="7" id="KW-1185">Reference proteome</keyword>
<dbReference type="EC" id="2.1.1.-" evidence="4"/>
<keyword evidence="3 4" id="KW-0808">Transferase</keyword>
<dbReference type="Pfam" id="PF06253">
    <property type="entry name" value="MTTB"/>
    <property type="match status" value="1"/>
</dbReference>
<dbReference type="InterPro" id="IPR038601">
    <property type="entry name" value="MttB-like_sf"/>
</dbReference>